<dbReference type="Gene3D" id="3.30.40.10">
    <property type="entry name" value="Zinc/RING finger domain, C3HC4 (zinc finger)"/>
    <property type="match status" value="1"/>
</dbReference>
<dbReference type="Pfam" id="PF13920">
    <property type="entry name" value="zf-C3HC4_3"/>
    <property type="match status" value="1"/>
</dbReference>
<dbReference type="Proteomes" id="UP001162131">
    <property type="component" value="Unassembled WGS sequence"/>
</dbReference>
<name>A0AAU9JC53_9CILI</name>
<evidence type="ECO:0000313" key="5">
    <source>
        <dbReference type="Proteomes" id="UP001162131"/>
    </source>
</evidence>
<accession>A0AAU9JC53</accession>
<feature type="transmembrane region" description="Helical" evidence="2">
    <location>
        <begin position="6"/>
        <end position="26"/>
    </location>
</feature>
<keyword evidence="2" id="KW-1133">Transmembrane helix</keyword>
<evidence type="ECO:0000256" key="1">
    <source>
        <dbReference type="PROSITE-ProRule" id="PRU00175"/>
    </source>
</evidence>
<feature type="transmembrane region" description="Helical" evidence="2">
    <location>
        <begin position="219"/>
        <end position="239"/>
    </location>
</feature>
<evidence type="ECO:0000313" key="4">
    <source>
        <dbReference type="EMBL" id="CAG9323313.1"/>
    </source>
</evidence>
<organism evidence="4 5">
    <name type="scientific">Blepharisma stoltei</name>
    <dbReference type="NCBI Taxonomy" id="1481888"/>
    <lineage>
        <taxon>Eukaryota</taxon>
        <taxon>Sar</taxon>
        <taxon>Alveolata</taxon>
        <taxon>Ciliophora</taxon>
        <taxon>Postciliodesmatophora</taxon>
        <taxon>Heterotrichea</taxon>
        <taxon>Heterotrichida</taxon>
        <taxon>Blepharismidae</taxon>
        <taxon>Blepharisma</taxon>
    </lineage>
</organism>
<dbReference type="InterPro" id="IPR001841">
    <property type="entry name" value="Znf_RING"/>
</dbReference>
<evidence type="ECO:0000256" key="2">
    <source>
        <dbReference type="SAM" id="Phobius"/>
    </source>
</evidence>
<keyword evidence="2" id="KW-0472">Membrane</keyword>
<keyword evidence="1" id="KW-0479">Metal-binding</keyword>
<protein>
    <recommendedName>
        <fullName evidence="3">RING-type domain-containing protein</fullName>
    </recommendedName>
</protein>
<dbReference type="PROSITE" id="PS50089">
    <property type="entry name" value="ZF_RING_2"/>
    <property type="match status" value="1"/>
</dbReference>
<proteinExistence type="predicted"/>
<comment type="caution">
    <text evidence="4">The sequence shown here is derived from an EMBL/GenBank/DDBJ whole genome shotgun (WGS) entry which is preliminary data.</text>
</comment>
<feature type="domain" description="RING-type" evidence="3">
    <location>
        <begin position="268"/>
        <end position="303"/>
    </location>
</feature>
<reference evidence="4" key="1">
    <citation type="submission" date="2021-09" db="EMBL/GenBank/DDBJ databases">
        <authorList>
            <consortium name="AG Swart"/>
            <person name="Singh M."/>
            <person name="Singh A."/>
            <person name="Seah K."/>
            <person name="Emmerich C."/>
        </authorList>
    </citation>
    <scope>NUCLEOTIDE SEQUENCE</scope>
    <source>
        <strain evidence="4">ATCC30299</strain>
    </source>
</reference>
<keyword evidence="5" id="KW-1185">Reference proteome</keyword>
<keyword evidence="1" id="KW-0862">Zinc</keyword>
<dbReference type="GO" id="GO:0008270">
    <property type="term" value="F:zinc ion binding"/>
    <property type="evidence" value="ECO:0007669"/>
    <property type="project" value="UniProtKB-KW"/>
</dbReference>
<keyword evidence="2" id="KW-0812">Transmembrane</keyword>
<dbReference type="AlphaFoldDB" id="A0AAU9JC53"/>
<gene>
    <name evidence="4" type="ORF">BSTOLATCC_MIC33213</name>
</gene>
<dbReference type="EMBL" id="CAJZBQ010000033">
    <property type="protein sequence ID" value="CAG9323313.1"/>
    <property type="molecule type" value="Genomic_DNA"/>
</dbReference>
<dbReference type="InterPro" id="IPR013083">
    <property type="entry name" value="Znf_RING/FYVE/PHD"/>
</dbReference>
<sequence>MSDDSINSFILYFSTVGSIITGFLTYTHAQNYFHLKNLKEMSVSELSTSKSLSSPICVSGSVSTHNMFDSRTSKEDLIVVYSNYIDARYPQFYSLKKPISSINKKSIKEFSLKEGKHEIFIQPTDETNINVLRAYNQSGEISMSFWTAIKSLISSLFLFTQQFYSWRVEAYQRVVEDVIPKDSDICVIGEVKKISNKLIIIPDYIAYSKSIILNSKKPWMYMLCALQLVFGVLLIGSLSEAQRRRRMRRGREEINRENAVRMAPGFQCCICAINPRNVITEPCKHLSTCLNCCANLDACPICQAPINERTRIYLT</sequence>
<keyword evidence="1" id="KW-0863">Zinc-finger</keyword>
<evidence type="ECO:0000259" key="3">
    <source>
        <dbReference type="PROSITE" id="PS50089"/>
    </source>
</evidence>